<evidence type="ECO:0000313" key="1">
    <source>
        <dbReference type="EMBL" id="CAJ1951739.1"/>
    </source>
</evidence>
<dbReference type="Gramene" id="rna-AYBTSS11_LOCUS14934">
    <property type="protein sequence ID" value="CAJ1951739.1"/>
    <property type="gene ID" value="gene-AYBTSS11_LOCUS14934"/>
</dbReference>
<name>A0AA86SVG9_9FABA</name>
<accession>A0AA86SVG9</accession>
<gene>
    <name evidence="1" type="ORF">AYBTSS11_LOCUS14934</name>
</gene>
<dbReference type="Proteomes" id="UP001189624">
    <property type="component" value="Chromosome 4"/>
</dbReference>
<proteinExistence type="predicted"/>
<dbReference type="EMBL" id="OY731401">
    <property type="protein sequence ID" value="CAJ1951739.1"/>
    <property type="molecule type" value="Genomic_DNA"/>
</dbReference>
<dbReference type="AlphaFoldDB" id="A0AA86SVG9"/>
<keyword evidence="2" id="KW-1185">Reference proteome</keyword>
<evidence type="ECO:0000313" key="2">
    <source>
        <dbReference type="Proteomes" id="UP001189624"/>
    </source>
</evidence>
<protein>
    <submittedName>
        <fullName evidence="1">Uncharacterized protein</fullName>
    </submittedName>
</protein>
<reference evidence="1" key="1">
    <citation type="submission" date="2023-10" db="EMBL/GenBank/DDBJ databases">
        <authorList>
            <person name="Domelevo Entfellner J.-B."/>
        </authorList>
    </citation>
    <scope>NUCLEOTIDE SEQUENCE</scope>
</reference>
<organism evidence="1 2">
    <name type="scientific">Sphenostylis stenocarpa</name>
    <dbReference type="NCBI Taxonomy" id="92480"/>
    <lineage>
        <taxon>Eukaryota</taxon>
        <taxon>Viridiplantae</taxon>
        <taxon>Streptophyta</taxon>
        <taxon>Embryophyta</taxon>
        <taxon>Tracheophyta</taxon>
        <taxon>Spermatophyta</taxon>
        <taxon>Magnoliopsida</taxon>
        <taxon>eudicotyledons</taxon>
        <taxon>Gunneridae</taxon>
        <taxon>Pentapetalae</taxon>
        <taxon>rosids</taxon>
        <taxon>fabids</taxon>
        <taxon>Fabales</taxon>
        <taxon>Fabaceae</taxon>
        <taxon>Papilionoideae</taxon>
        <taxon>50 kb inversion clade</taxon>
        <taxon>NPAAA clade</taxon>
        <taxon>indigoferoid/millettioid clade</taxon>
        <taxon>Phaseoleae</taxon>
        <taxon>Sphenostylis</taxon>
    </lineage>
</organism>
<sequence>MVLLVRRSINERGETVNEGGCVPLESPAACKACVLLFKVIGPFWACGTFGELCLMCQQVSMDPTEPHQIDAAVS</sequence>